<evidence type="ECO:0000259" key="7">
    <source>
        <dbReference type="Pfam" id="PF07715"/>
    </source>
</evidence>
<keyword evidence="5" id="KW-0732">Signal</keyword>
<feature type="chain" id="PRO_5045120604" evidence="5">
    <location>
        <begin position="21"/>
        <end position="931"/>
    </location>
</feature>
<evidence type="ECO:0000256" key="2">
    <source>
        <dbReference type="ARBA" id="ARBA00023136"/>
    </source>
</evidence>
<keyword evidence="9" id="KW-1185">Reference proteome</keyword>
<comment type="subcellular location">
    <subcellularLocation>
        <location evidence="1 4">Cell outer membrane</location>
    </subcellularLocation>
</comment>
<evidence type="ECO:0000313" key="8">
    <source>
        <dbReference type="EMBL" id="GAA4846576.1"/>
    </source>
</evidence>
<dbReference type="Gene3D" id="2.60.40.1120">
    <property type="entry name" value="Carboxypeptidase-like, regulatory domain"/>
    <property type="match status" value="1"/>
</dbReference>
<evidence type="ECO:0000256" key="4">
    <source>
        <dbReference type="RuleBase" id="RU003357"/>
    </source>
</evidence>
<dbReference type="Proteomes" id="UP001500298">
    <property type="component" value="Unassembled WGS sequence"/>
</dbReference>
<comment type="caution">
    <text evidence="8">The sequence shown here is derived from an EMBL/GenBank/DDBJ whole genome shotgun (WGS) entry which is preliminary data.</text>
</comment>
<keyword evidence="8" id="KW-0675">Receptor</keyword>
<dbReference type="EMBL" id="BAABJX010000054">
    <property type="protein sequence ID" value="GAA4846576.1"/>
    <property type="molecule type" value="Genomic_DNA"/>
</dbReference>
<feature type="domain" description="TonB-dependent receptor-like beta-barrel" evidence="6">
    <location>
        <begin position="484"/>
        <end position="888"/>
    </location>
</feature>
<dbReference type="InterPro" id="IPR036942">
    <property type="entry name" value="Beta-barrel_TonB_sf"/>
</dbReference>
<keyword evidence="3" id="KW-0998">Cell outer membrane</keyword>
<name>A0ABP9DPS5_9BACT</name>
<dbReference type="Gene3D" id="2.170.130.10">
    <property type="entry name" value="TonB-dependent receptor, plug domain"/>
    <property type="match status" value="1"/>
</dbReference>
<organism evidence="8 9">
    <name type="scientific">Algivirga pacifica</name>
    <dbReference type="NCBI Taxonomy" id="1162670"/>
    <lineage>
        <taxon>Bacteria</taxon>
        <taxon>Pseudomonadati</taxon>
        <taxon>Bacteroidota</taxon>
        <taxon>Cytophagia</taxon>
        <taxon>Cytophagales</taxon>
        <taxon>Flammeovirgaceae</taxon>
        <taxon>Algivirga</taxon>
    </lineage>
</organism>
<proteinExistence type="inferred from homology"/>
<dbReference type="SUPFAM" id="SSF56935">
    <property type="entry name" value="Porins"/>
    <property type="match status" value="1"/>
</dbReference>
<evidence type="ECO:0000259" key="6">
    <source>
        <dbReference type="Pfam" id="PF00593"/>
    </source>
</evidence>
<comment type="similarity">
    <text evidence="4">Belongs to the TonB-dependent receptor family.</text>
</comment>
<dbReference type="PANTHER" id="PTHR40980">
    <property type="entry name" value="PLUG DOMAIN-CONTAINING PROTEIN"/>
    <property type="match status" value="1"/>
</dbReference>
<dbReference type="InterPro" id="IPR008969">
    <property type="entry name" value="CarboxyPept-like_regulatory"/>
</dbReference>
<evidence type="ECO:0000256" key="3">
    <source>
        <dbReference type="ARBA" id="ARBA00023237"/>
    </source>
</evidence>
<dbReference type="InterPro" id="IPR000531">
    <property type="entry name" value="Beta-barrel_TonB"/>
</dbReference>
<feature type="signal peptide" evidence="5">
    <location>
        <begin position="1"/>
        <end position="20"/>
    </location>
</feature>
<keyword evidence="4" id="KW-0798">TonB box</keyword>
<evidence type="ECO:0000313" key="9">
    <source>
        <dbReference type="Proteomes" id="UP001500298"/>
    </source>
</evidence>
<dbReference type="InterPro" id="IPR037066">
    <property type="entry name" value="Plug_dom_sf"/>
</dbReference>
<protein>
    <submittedName>
        <fullName evidence="8">TonB-dependent receptor</fullName>
    </submittedName>
</protein>
<dbReference type="Pfam" id="PF07715">
    <property type="entry name" value="Plug"/>
    <property type="match status" value="1"/>
</dbReference>
<dbReference type="Pfam" id="PF13715">
    <property type="entry name" value="CarbopepD_reg_2"/>
    <property type="match status" value="1"/>
</dbReference>
<sequence>MTRVFILLLSTLLFAFQGYAQKGTVKGVVKDASTGEEIIGASVLLEGTTTGSVTDVFGQFAFKAPVGTYNVLCSYVGYKKFQQGITVVEGETITLEVTLGYDNEVMEAVEIVGQKDRGSSAVVVEAVKMADVVVNAIGAQQISKMSASSAADVVKRIPGITLVDGRFVNVRGLSQRYNTVLVNGAVAPSTEPNAKVFSFDIMSSSVIDRMMVYKSGAANQPGEFAGAIIDVDTKNPSGDSYNKLKFNLGYRANATFENVVRNDVGSPVLDFVGMGQFDRAWAVKDKFAVRQDVAGEQAQQMDNDVWGSRTGMALPDMGIGYDFGKAMVWGNADVYTENSISFSNSNATTTGDRSSFIGYSIANENGEVSSSLKDESSNVSYANNVKWKLLSNWTFQLNPDNVLKFKNFYNRQSTNSLSIRNKYSPFKDDAITEAWSMNYLVRDLYIGQLIGEHELNDGRSKLNWLVGTSLTSRVEPDWKRGVKDQANDEVYYVSISKNENPLQGRFTSNLKEFSVSHKLDFTHEIKEDVLKIQTGYYTDFVYRTFALRWFSNVLSIRGNASDFIGYTTFEEAYTQGNMGLNEGLIVKEGTKPSDSYTANNLLTSGYFGFNSHTGNLKASAGVRAEFFMQQLNSFNDVGAPITVDNKPLNILPYANMSYDFSEKFMARVAYGMTVNRAAFRELAPFSFYDFEWDYTLTGNPKLETATIHNVDARLELYPKAGELLSLGVFYKNFNNPIEKYALRSDSDASAFTYRNAEGADAYGVELEIKKSLGFLSASSTVMDNLSIYANLALVRSQIQLGEKAIEINSERALQGQSPYVTNVGLYYDDQVSGWSANVLYNAFGPRLFSVGDGLDSYRWYEMPRHMVDMNIAKSFDSGLSISLSVSNLLNYAYEIIEDGNSDGKFDSEISDKSVLKQFNGQKAQLSVNYKF</sequence>
<dbReference type="SUPFAM" id="SSF49464">
    <property type="entry name" value="Carboxypeptidase regulatory domain-like"/>
    <property type="match status" value="1"/>
</dbReference>
<dbReference type="RefSeq" id="WP_345373998.1">
    <property type="nucleotide sequence ID" value="NZ_BAABJX010000054.1"/>
</dbReference>
<dbReference type="Gene3D" id="2.40.170.20">
    <property type="entry name" value="TonB-dependent receptor, beta-barrel domain"/>
    <property type="match status" value="1"/>
</dbReference>
<dbReference type="Pfam" id="PF00593">
    <property type="entry name" value="TonB_dep_Rec_b-barrel"/>
    <property type="match status" value="1"/>
</dbReference>
<reference evidence="9" key="1">
    <citation type="journal article" date="2019" name="Int. J. Syst. Evol. Microbiol.">
        <title>The Global Catalogue of Microorganisms (GCM) 10K type strain sequencing project: providing services to taxonomists for standard genome sequencing and annotation.</title>
        <authorList>
            <consortium name="The Broad Institute Genomics Platform"/>
            <consortium name="The Broad Institute Genome Sequencing Center for Infectious Disease"/>
            <person name="Wu L."/>
            <person name="Ma J."/>
        </authorList>
    </citation>
    <scope>NUCLEOTIDE SEQUENCE [LARGE SCALE GENOMIC DNA]</scope>
    <source>
        <strain evidence="9">JCM 18326</strain>
    </source>
</reference>
<keyword evidence="2 4" id="KW-0472">Membrane</keyword>
<evidence type="ECO:0000256" key="1">
    <source>
        <dbReference type="ARBA" id="ARBA00004442"/>
    </source>
</evidence>
<dbReference type="PANTHER" id="PTHR40980:SF4">
    <property type="entry name" value="TONB-DEPENDENT RECEPTOR-LIKE BETA-BARREL DOMAIN-CONTAINING PROTEIN"/>
    <property type="match status" value="1"/>
</dbReference>
<dbReference type="InterPro" id="IPR012910">
    <property type="entry name" value="Plug_dom"/>
</dbReference>
<gene>
    <name evidence="8" type="ORF">GCM10023331_34160</name>
</gene>
<feature type="domain" description="TonB-dependent receptor plug" evidence="7">
    <location>
        <begin position="131"/>
        <end position="223"/>
    </location>
</feature>
<accession>A0ABP9DPS5</accession>
<evidence type="ECO:0000256" key="5">
    <source>
        <dbReference type="SAM" id="SignalP"/>
    </source>
</evidence>